<accession>A0A2W5U2M3</accession>
<comment type="caution">
    <text evidence="1">The sequence shown here is derived from an EMBL/GenBank/DDBJ whole genome shotgun (WGS) entry which is preliminary data.</text>
</comment>
<reference evidence="1 2" key="1">
    <citation type="submission" date="2017-08" db="EMBL/GenBank/DDBJ databases">
        <title>Infants hospitalized years apart are colonized by the same room-sourced microbial strains.</title>
        <authorList>
            <person name="Brooks B."/>
            <person name="Olm M.R."/>
            <person name="Firek B.A."/>
            <person name="Baker R."/>
            <person name="Thomas B.C."/>
            <person name="Morowitz M.J."/>
            <person name="Banfield J.F."/>
        </authorList>
    </citation>
    <scope>NUCLEOTIDE SEQUENCE [LARGE SCALE GENOMIC DNA]</scope>
    <source>
        <strain evidence="1">S2_003_000_R2_14</strain>
    </source>
</reference>
<evidence type="ECO:0000313" key="1">
    <source>
        <dbReference type="EMBL" id="PZR18716.1"/>
    </source>
</evidence>
<protein>
    <submittedName>
        <fullName evidence="1">Uncharacterized protein</fullName>
    </submittedName>
</protein>
<dbReference type="Proteomes" id="UP000249061">
    <property type="component" value="Unassembled WGS sequence"/>
</dbReference>
<sequence length="146" mass="15417">MLFAVALSLMSQAPVQVAVIDISAEDAIYEDVSRRFTQSLVEALSKEGITAVRIDESELPAEGCRLGPCLGVAARAKGALTVITLDAEEVNDSKSKVVVTMMRATNGEPLAGGRYDLKAGVKKAPKGLTAFLTQAKKAMTKVLPPK</sequence>
<evidence type="ECO:0000313" key="2">
    <source>
        <dbReference type="Proteomes" id="UP000249061"/>
    </source>
</evidence>
<proteinExistence type="predicted"/>
<dbReference type="EMBL" id="QFQP01000001">
    <property type="protein sequence ID" value="PZR18716.1"/>
    <property type="molecule type" value="Genomic_DNA"/>
</dbReference>
<name>A0A2W5U2M3_9BACT</name>
<dbReference type="AlphaFoldDB" id="A0A2W5U2M3"/>
<organism evidence="1 2">
    <name type="scientific">Archangium gephyra</name>
    <dbReference type="NCBI Taxonomy" id="48"/>
    <lineage>
        <taxon>Bacteria</taxon>
        <taxon>Pseudomonadati</taxon>
        <taxon>Myxococcota</taxon>
        <taxon>Myxococcia</taxon>
        <taxon>Myxococcales</taxon>
        <taxon>Cystobacterineae</taxon>
        <taxon>Archangiaceae</taxon>
        <taxon>Archangium</taxon>
    </lineage>
</organism>
<gene>
    <name evidence="1" type="ORF">DI536_02225</name>
</gene>